<keyword evidence="5" id="KW-0032">Aminotransferase</keyword>
<dbReference type="Gene3D" id="3.40.640.10">
    <property type="entry name" value="Type I PLP-dependent aspartate aminotransferase-like (Major domain)"/>
    <property type="match status" value="1"/>
</dbReference>
<evidence type="ECO:0000256" key="1">
    <source>
        <dbReference type="ARBA" id="ARBA00001933"/>
    </source>
</evidence>
<proteinExistence type="inferred from homology"/>
<keyword evidence="7" id="KW-0808">Transferase</keyword>
<keyword evidence="12" id="KW-0472">Membrane</keyword>
<name>A0A7S1UBP2_9STRA</name>
<dbReference type="HAMAP" id="MF_01023">
    <property type="entry name" value="HisC_aminotrans_2"/>
    <property type="match status" value="1"/>
</dbReference>
<comment type="cofactor">
    <cofactor evidence="1">
        <name>pyridoxal 5'-phosphate</name>
        <dbReference type="ChEBI" id="CHEBI:597326"/>
    </cofactor>
</comment>
<dbReference type="GO" id="GO:0030170">
    <property type="term" value="F:pyridoxal phosphate binding"/>
    <property type="evidence" value="ECO:0007669"/>
    <property type="project" value="InterPro"/>
</dbReference>
<dbReference type="NCBIfam" id="TIGR01141">
    <property type="entry name" value="hisC"/>
    <property type="match status" value="1"/>
</dbReference>
<evidence type="ECO:0000256" key="11">
    <source>
        <dbReference type="ARBA" id="ARBA00047481"/>
    </source>
</evidence>
<evidence type="ECO:0000256" key="4">
    <source>
        <dbReference type="ARBA" id="ARBA00012748"/>
    </source>
</evidence>
<protein>
    <recommendedName>
        <fullName evidence="4">histidinol-phosphate transaminase</fullName>
        <ecNumber evidence="4">2.6.1.9</ecNumber>
    </recommendedName>
    <alternativeName>
        <fullName evidence="10">Imidazole acetol-phosphate transaminase</fullName>
    </alternativeName>
</protein>
<dbReference type="InterPro" id="IPR015422">
    <property type="entry name" value="PyrdxlP-dep_Trfase_small"/>
</dbReference>
<comment type="pathway">
    <text evidence="2">Amino-acid biosynthesis; L-histidine biosynthesis; L-histidine from 5-phospho-alpha-D-ribose 1-diphosphate: step 7/9.</text>
</comment>
<dbReference type="InterPro" id="IPR005861">
    <property type="entry name" value="HisP_aminotrans"/>
</dbReference>
<dbReference type="Gene3D" id="3.90.1150.10">
    <property type="entry name" value="Aspartate Aminotransferase, domain 1"/>
    <property type="match status" value="1"/>
</dbReference>
<comment type="similarity">
    <text evidence="3">Belongs to the class-II pyridoxal-phosphate-dependent aminotransferase family.</text>
</comment>
<feature type="domain" description="Aminotransferase class I/classII large" evidence="13">
    <location>
        <begin position="92"/>
        <end position="388"/>
    </location>
</feature>
<dbReference type="EMBL" id="HBGJ01032403">
    <property type="protein sequence ID" value="CAD9262092.1"/>
    <property type="molecule type" value="Transcribed_RNA"/>
</dbReference>
<keyword evidence="12" id="KW-0812">Transmembrane</keyword>
<dbReference type="InterPro" id="IPR001917">
    <property type="entry name" value="Aminotrans_II_pyridoxalP_BS"/>
</dbReference>
<keyword evidence="8" id="KW-0663">Pyridoxal phosphate</keyword>
<evidence type="ECO:0000256" key="8">
    <source>
        <dbReference type="ARBA" id="ARBA00022898"/>
    </source>
</evidence>
<dbReference type="GO" id="GO:0000105">
    <property type="term" value="P:L-histidine biosynthetic process"/>
    <property type="evidence" value="ECO:0007669"/>
    <property type="project" value="UniProtKB-KW"/>
</dbReference>
<keyword evidence="12" id="KW-1133">Transmembrane helix</keyword>
<reference evidence="14" key="1">
    <citation type="submission" date="2021-01" db="EMBL/GenBank/DDBJ databases">
        <authorList>
            <person name="Corre E."/>
            <person name="Pelletier E."/>
            <person name="Niang G."/>
            <person name="Scheremetjew M."/>
            <person name="Finn R."/>
            <person name="Kale V."/>
            <person name="Holt S."/>
            <person name="Cochrane G."/>
            <person name="Meng A."/>
            <person name="Brown T."/>
            <person name="Cohen L."/>
        </authorList>
    </citation>
    <scope>NUCLEOTIDE SEQUENCE</scope>
    <source>
        <strain evidence="14">CCMP2877</strain>
    </source>
</reference>
<evidence type="ECO:0000256" key="2">
    <source>
        <dbReference type="ARBA" id="ARBA00005011"/>
    </source>
</evidence>
<keyword evidence="9" id="KW-0368">Histidine biosynthesis</keyword>
<comment type="catalytic activity">
    <reaction evidence="11">
        <text>L-histidinol phosphate + 2-oxoglutarate = 3-(imidazol-4-yl)-2-oxopropyl phosphate + L-glutamate</text>
        <dbReference type="Rhea" id="RHEA:23744"/>
        <dbReference type="ChEBI" id="CHEBI:16810"/>
        <dbReference type="ChEBI" id="CHEBI:29985"/>
        <dbReference type="ChEBI" id="CHEBI:57766"/>
        <dbReference type="ChEBI" id="CHEBI:57980"/>
        <dbReference type="EC" id="2.6.1.9"/>
    </reaction>
</comment>
<sequence length="401" mass="44611">MEALLSNLREEPGVAAVAGVLAAAVGFWMLAPPSGKGARRGRRQLEDLVRSNILELQPYRCARDDYDSGVLLDANENSFGPPFDKKRNSLVLERYPSPYLWELKQKIAKFRGVRKEQIFLGVGSDEGLDMLIRIFCNPREDSILITPPTYGMYKVCAKVNDVNIQVAPLTPSFELDIPAMVAAADDTTKIMFVTSPGNPTARAISHAQVEELCNSSFDGIIALDEAYVDFSEEGSACHLLDKYPNLIIFQTMSKAFGLAGIRMGMAYASEAIIQIFNNVKLPYSINKLTEEIALDVFDDLSKLYSNIEKIKTERARVMAQLAAFDFVALVHPSDTNFVLFKVPKYAKEVYKRMAESGCVVRYRGTELHCTDCIRATVGTPAENDTFLRMLPQIYAEVANKC</sequence>
<feature type="transmembrane region" description="Helical" evidence="12">
    <location>
        <begin position="12"/>
        <end position="31"/>
    </location>
</feature>
<evidence type="ECO:0000256" key="6">
    <source>
        <dbReference type="ARBA" id="ARBA00022605"/>
    </source>
</evidence>
<dbReference type="PANTHER" id="PTHR42885">
    <property type="entry name" value="HISTIDINOL-PHOSPHATE AMINOTRANSFERASE-RELATED"/>
    <property type="match status" value="1"/>
</dbReference>
<evidence type="ECO:0000256" key="5">
    <source>
        <dbReference type="ARBA" id="ARBA00022576"/>
    </source>
</evidence>
<dbReference type="PANTHER" id="PTHR42885:SF2">
    <property type="entry name" value="HISTIDINOL-PHOSPHATE AMINOTRANSFERASE"/>
    <property type="match status" value="1"/>
</dbReference>
<evidence type="ECO:0000256" key="12">
    <source>
        <dbReference type="SAM" id="Phobius"/>
    </source>
</evidence>
<evidence type="ECO:0000259" key="13">
    <source>
        <dbReference type="Pfam" id="PF00155"/>
    </source>
</evidence>
<dbReference type="GO" id="GO:0004400">
    <property type="term" value="F:histidinol-phosphate transaminase activity"/>
    <property type="evidence" value="ECO:0007669"/>
    <property type="project" value="UniProtKB-EC"/>
</dbReference>
<evidence type="ECO:0000313" key="14">
    <source>
        <dbReference type="EMBL" id="CAD9262092.1"/>
    </source>
</evidence>
<organism evidence="14">
    <name type="scientific">Phaeomonas parva</name>
    <dbReference type="NCBI Taxonomy" id="124430"/>
    <lineage>
        <taxon>Eukaryota</taxon>
        <taxon>Sar</taxon>
        <taxon>Stramenopiles</taxon>
        <taxon>Ochrophyta</taxon>
        <taxon>Pinguiophyceae</taxon>
        <taxon>Pinguiochrysidales</taxon>
        <taxon>Pinguiochrysidaceae</taxon>
        <taxon>Phaeomonas</taxon>
    </lineage>
</organism>
<dbReference type="PROSITE" id="PS00599">
    <property type="entry name" value="AA_TRANSFER_CLASS_2"/>
    <property type="match status" value="1"/>
</dbReference>
<dbReference type="InterPro" id="IPR015421">
    <property type="entry name" value="PyrdxlP-dep_Trfase_major"/>
</dbReference>
<dbReference type="InterPro" id="IPR004839">
    <property type="entry name" value="Aminotransferase_I/II_large"/>
</dbReference>
<evidence type="ECO:0000256" key="9">
    <source>
        <dbReference type="ARBA" id="ARBA00023102"/>
    </source>
</evidence>
<dbReference type="InterPro" id="IPR015424">
    <property type="entry name" value="PyrdxlP-dep_Trfase"/>
</dbReference>
<evidence type="ECO:0000256" key="7">
    <source>
        <dbReference type="ARBA" id="ARBA00022679"/>
    </source>
</evidence>
<dbReference type="SUPFAM" id="SSF53383">
    <property type="entry name" value="PLP-dependent transferases"/>
    <property type="match status" value="1"/>
</dbReference>
<evidence type="ECO:0000256" key="3">
    <source>
        <dbReference type="ARBA" id="ARBA00008392"/>
    </source>
</evidence>
<dbReference type="Pfam" id="PF00155">
    <property type="entry name" value="Aminotran_1_2"/>
    <property type="match status" value="1"/>
</dbReference>
<gene>
    <name evidence="14" type="ORF">PPAR1163_LOCUS20473</name>
</gene>
<accession>A0A7S1UBP2</accession>
<keyword evidence="6" id="KW-0028">Amino-acid biosynthesis</keyword>
<dbReference type="CDD" id="cd00609">
    <property type="entry name" value="AAT_like"/>
    <property type="match status" value="1"/>
</dbReference>
<dbReference type="EC" id="2.6.1.9" evidence="4"/>
<evidence type="ECO:0000256" key="10">
    <source>
        <dbReference type="ARBA" id="ARBA00030262"/>
    </source>
</evidence>
<dbReference type="AlphaFoldDB" id="A0A7S1UBP2"/>